<dbReference type="STRING" id="337097.BHF71_01650"/>
<comment type="caution">
    <text evidence="2">The sequence shown here is derived from an EMBL/GenBank/DDBJ whole genome shotgun (WGS) entry which is preliminary data.</text>
</comment>
<organism evidence="2 3">
    <name type="scientific">Vulcanibacillus modesticaldus</name>
    <dbReference type="NCBI Taxonomy" id="337097"/>
    <lineage>
        <taxon>Bacteria</taxon>
        <taxon>Bacillati</taxon>
        <taxon>Bacillota</taxon>
        <taxon>Bacilli</taxon>
        <taxon>Bacillales</taxon>
        <taxon>Bacillaceae</taxon>
        <taxon>Vulcanibacillus</taxon>
    </lineage>
</organism>
<dbReference type="InterPro" id="IPR036582">
    <property type="entry name" value="Mao_N_sf"/>
</dbReference>
<dbReference type="AlphaFoldDB" id="A0A1D2YUI2"/>
<accession>A0A1D2YUI2</accession>
<gene>
    <name evidence="2" type="ORF">BHF71_01650</name>
</gene>
<evidence type="ECO:0000313" key="2">
    <source>
        <dbReference type="EMBL" id="OEF99321.1"/>
    </source>
</evidence>
<evidence type="ECO:0000313" key="3">
    <source>
        <dbReference type="Proteomes" id="UP000243739"/>
    </source>
</evidence>
<feature type="domain" description="Copper amine oxidase-like N-terminal" evidence="1">
    <location>
        <begin position="29"/>
        <end position="75"/>
    </location>
</feature>
<name>A0A1D2YUI2_9BACI</name>
<dbReference type="Proteomes" id="UP000243739">
    <property type="component" value="Unassembled WGS sequence"/>
</dbReference>
<dbReference type="SUPFAM" id="SSF55383">
    <property type="entry name" value="Copper amine oxidase, domain N"/>
    <property type="match status" value="1"/>
</dbReference>
<sequence>MKKKLFYGFITLTIISFFSFSALAKDYIKLNFNGEEIFTDVPPQIIKGRTMVPLRWIAQVLNLQVEWDNNKKIVSLHSKKDIWMESVFPADENIREAVGVVSRYFTDLITSNSEDLNEIATARVLDINNPNKILQPFMLTGEHFIPTFDILDVRKKDGSVEVAVRRYIAETNSSTTYADYVDEVYIVIWDKKMDNNGREVKRPLIDGYIQLSSHGRVNKLW</sequence>
<dbReference type="InterPro" id="IPR012854">
    <property type="entry name" value="Cu_amine_oxidase-like_N"/>
</dbReference>
<dbReference type="EMBL" id="MIJF01000024">
    <property type="protein sequence ID" value="OEF99321.1"/>
    <property type="molecule type" value="Genomic_DNA"/>
</dbReference>
<dbReference type="OrthoDB" id="9769314at2"/>
<proteinExistence type="predicted"/>
<keyword evidence="3" id="KW-1185">Reference proteome</keyword>
<evidence type="ECO:0000259" key="1">
    <source>
        <dbReference type="Pfam" id="PF07833"/>
    </source>
</evidence>
<dbReference type="Gene3D" id="3.30.457.10">
    <property type="entry name" value="Copper amine oxidase-like, N-terminal domain"/>
    <property type="match status" value="1"/>
</dbReference>
<protein>
    <recommendedName>
        <fullName evidence="1">Copper amine oxidase-like N-terminal domain-containing protein</fullName>
    </recommendedName>
</protein>
<dbReference type="Pfam" id="PF07833">
    <property type="entry name" value="Cu_amine_oxidN1"/>
    <property type="match status" value="1"/>
</dbReference>
<reference evidence="2 3" key="1">
    <citation type="submission" date="2016-09" db="EMBL/GenBank/DDBJ databases">
        <title>Draft genome sequence for the type strain of Vulcanibacillus modesticaldus BR, a strictly anaerobic, moderately thermophilic, and nitrate-reducing bacterium from deep sea-hydrothermal vents of the Mid-Atlantic Ridge.</title>
        <authorList>
            <person name="Abin C.A."/>
            <person name="Hollibaugh J.T."/>
        </authorList>
    </citation>
    <scope>NUCLEOTIDE SEQUENCE [LARGE SCALE GENOMIC DNA]</scope>
    <source>
        <strain evidence="2 3">BR</strain>
    </source>
</reference>
<dbReference type="RefSeq" id="WP_069656714.1">
    <property type="nucleotide sequence ID" value="NZ_MIJF01000024.1"/>
</dbReference>